<dbReference type="RefSeq" id="WP_163105698.1">
    <property type="nucleotide sequence ID" value="NZ_JAAAWO010000003.1"/>
</dbReference>
<sequence length="246" mass="27345">MSLRPYYLITFLFFSVHAPSSASIISINGYSLDTDKGVISSSDNLEWLQWSKTINLSPNQALSGIAQSYDGGGWKLANNEQVAGLLNTFNFGLEIDTDYRTFQDKKGPYVRGDNLSEDPFTQFTTLFGNTYTLSANTTGVDPLSYSYAQFGENTSTVQAPNRVLVQGDFFSTTFNRPYASEIYVSHLTGNMNVHTRTLGVALVREKAQNSNIVNVSEPSILLMFFFSLLCCARKVVKKKPSFNLPK</sequence>
<reference evidence="2 3" key="1">
    <citation type="submission" date="2020-01" db="EMBL/GenBank/DDBJ databases">
        <title>Genomes of bacteria type strains.</title>
        <authorList>
            <person name="Chen J."/>
            <person name="Zhu S."/>
            <person name="Yang J."/>
        </authorList>
    </citation>
    <scope>NUCLEOTIDE SEQUENCE [LARGE SCALE GENOMIC DNA]</scope>
    <source>
        <strain evidence="2 3">LMG 24078</strain>
    </source>
</reference>
<dbReference type="AlphaFoldDB" id="A0A6N9TDC9"/>
<feature type="signal peptide" evidence="1">
    <location>
        <begin position="1"/>
        <end position="22"/>
    </location>
</feature>
<organism evidence="2 3">
    <name type="scientific">Alteromonas genovensis</name>
    <dbReference type="NCBI Taxonomy" id="471225"/>
    <lineage>
        <taxon>Bacteria</taxon>
        <taxon>Pseudomonadati</taxon>
        <taxon>Pseudomonadota</taxon>
        <taxon>Gammaproteobacteria</taxon>
        <taxon>Alteromonadales</taxon>
        <taxon>Alteromonadaceae</taxon>
        <taxon>Alteromonas/Salinimonas group</taxon>
        <taxon>Alteromonas</taxon>
    </lineage>
</organism>
<protein>
    <recommendedName>
        <fullName evidence="4">PEP-CTERM sorting domain-containing protein</fullName>
    </recommendedName>
</protein>
<dbReference type="EMBL" id="JAAAWO010000003">
    <property type="protein sequence ID" value="NDW15161.1"/>
    <property type="molecule type" value="Genomic_DNA"/>
</dbReference>
<name>A0A6N9TDC9_9ALTE</name>
<evidence type="ECO:0000256" key="1">
    <source>
        <dbReference type="SAM" id="SignalP"/>
    </source>
</evidence>
<keyword evidence="1" id="KW-0732">Signal</keyword>
<gene>
    <name evidence="2" type="ORF">GTQ48_06470</name>
</gene>
<comment type="caution">
    <text evidence="2">The sequence shown here is derived from an EMBL/GenBank/DDBJ whole genome shotgun (WGS) entry which is preliminary data.</text>
</comment>
<evidence type="ECO:0008006" key="4">
    <source>
        <dbReference type="Google" id="ProtNLM"/>
    </source>
</evidence>
<keyword evidence="3" id="KW-1185">Reference proteome</keyword>
<evidence type="ECO:0000313" key="2">
    <source>
        <dbReference type="EMBL" id="NDW15161.1"/>
    </source>
</evidence>
<feature type="chain" id="PRO_5026873276" description="PEP-CTERM sorting domain-containing protein" evidence="1">
    <location>
        <begin position="23"/>
        <end position="246"/>
    </location>
</feature>
<dbReference type="Proteomes" id="UP000471381">
    <property type="component" value="Unassembled WGS sequence"/>
</dbReference>
<accession>A0A6N9TDC9</accession>
<evidence type="ECO:0000313" key="3">
    <source>
        <dbReference type="Proteomes" id="UP000471381"/>
    </source>
</evidence>
<proteinExistence type="predicted"/>